<evidence type="ECO:0000313" key="1">
    <source>
        <dbReference type="EMBL" id="PSB55802.1"/>
    </source>
</evidence>
<keyword evidence="2" id="KW-1185">Reference proteome</keyword>
<organism evidence="1 2">
    <name type="scientific">Chamaesiphon polymorphus CCALA 037</name>
    <dbReference type="NCBI Taxonomy" id="2107692"/>
    <lineage>
        <taxon>Bacteria</taxon>
        <taxon>Bacillati</taxon>
        <taxon>Cyanobacteriota</taxon>
        <taxon>Cyanophyceae</taxon>
        <taxon>Gomontiellales</taxon>
        <taxon>Chamaesiphonaceae</taxon>
        <taxon>Chamaesiphon</taxon>
    </lineage>
</organism>
<dbReference type="EMBL" id="PVWO01000163">
    <property type="protein sequence ID" value="PSB55802.1"/>
    <property type="molecule type" value="Genomic_DNA"/>
</dbReference>
<evidence type="ECO:0000313" key="2">
    <source>
        <dbReference type="Proteomes" id="UP000238937"/>
    </source>
</evidence>
<gene>
    <name evidence="1" type="ORF">C7B77_13870</name>
</gene>
<reference evidence="1 2" key="1">
    <citation type="submission" date="2018-03" db="EMBL/GenBank/DDBJ databases">
        <title>The ancient ancestry and fast evolution of plastids.</title>
        <authorList>
            <person name="Moore K.R."/>
            <person name="Magnabosco C."/>
            <person name="Momper L."/>
            <person name="Gold D.A."/>
            <person name="Bosak T."/>
            <person name="Fournier G.P."/>
        </authorList>
    </citation>
    <scope>NUCLEOTIDE SEQUENCE [LARGE SCALE GENOMIC DNA]</scope>
    <source>
        <strain evidence="1 2">CCALA 037</strain>
    </source>
</reference>
<dbReference type="CDD" id="cd10450">
    <property type="entry name" value="GIY-YIG_AtGrxS16_like"/>
    <property type="match status" value="1"/>
</dbReference>
<protein>
    <submittedName>
        <fullName evidence="1">Nuclease subunit of the excinuclease complex</fullName>
    </submittedName>
</protein>
<dbReference type="Proteomes" id="UP000238937">
    <property type="component" value="Unassembled WGS sequence"/>
</dbReference>
<accession>A0A2T1GEE2</accession>
<name>A0A2T1GEE2_9CYAN</name>
<proteinExistence type="predicted"/>
<sequence length="179" mass="20193">MSSSTDIPSLESLDFLPYIDDAGELPIQLQNKIGIYAIFDESQVLQFVGYSRDIYLSLKQHLIRKPESCYWVKATTIDRPNRTFLENVQSSWTTENGSIPIGNGADSTQWLDPISTHHAMTAAESDSFADLDGVAQIKLLKQVSRRVEENILATLQQRGVHTEIRFNPKLKEQGLLDLK</sequence>
<dbReference type="AlphaFoldDB" id="A0A2T1GEE2"/>
<dbReference type="RefSeq" id="WP_106305656.1">
    <property type="nucleotide sequence ID" value="NZ_PVWO01000163.1"/>
</dbReference>
<dbReference type="InterPro" id="IPR049578">
    <property type="entry name" value="CAXIP1-like_GIY-YIG_dom"/>
</dbReference>
<comment type="caution">
    <text evidence="1">The sequence shown here is derived from an EMBL/GenBank/DDBJ whole genome shotgun (WGS) entry which is preliminary data.</text>
</comment>
<dbReference type="OrthoDB" id="424286at2"/>